<dbReference type="EMBL" id="LGUT01004592">
    <property type="protein sequence ID" value="KOG44367.1"/>
    <property type="molecule type" value="Genomic_DNA"/>
</dbReference>
<accession>A0ABR5IRE4</accession>
<proteinExistence type="predicted"/>
<organism evidence="1 2">
    <name type="scientific">Streptomyces varsoviensis</name>
    <dbReference type="NCBI Taxonomy" id="67373"/>
    <lineage>
        <taxon>Bacteria</taxon>
        <taxon>Bacillati</taxon>
        <taxon>Actinomycetota</taxon>
        <taxon>Actinomycetes</taxon>
        <taxon>Kitasatosporales</taxon>
        <taxon>Streptomycetaceae</taxon>
        <taxon>Streptomyces</taxon>
    </lineage>
</organism>
<comment type="caution">
    <text evidence="1">The sequence shown here is derived from an EMBL/GenBank/DDBJ whole genome shotgun (WGS) entry which is preliminary data.</text>
</comment>
<reference evidence="1 2" key="1">
    <citation type="submission" date="2015-07" db="EMBL/GenBank/DDBJ databases">
        <authorList>
            <person name="Ju K.-S."/>
            <person name="Doroghazi J.R."/>
            <person name="Metcalf W.W."/>
        </authorList>
    </citation>
    <scope>NUCLEOTIDE SEQUENCE [LARGE SCALE GENOMIC DNA]</scope>
    <source>
        <strain evidence="1 2">NRRL B-3589</strain>
    </source>
</reference>
<protein>
    <submittedName>
        <fullName evidence="1">Transcriptional regulator</fullName>
    </submittedName>
</protein>
<dbReference type="SUPFAM" id="SSF53067">
    <property type="entry name" value="Actin-like ATPase domain"/>
    <property type="match status" value="1"/>
</dbReference>
<dbReference type="Gene3D" id="3.30.420.40">
    <property type="match status" value="1"/>
</dbReference>
<keyword evidence="2" id="KW-1185">Reference proteome</keyword>
<evidence type="ECO:0000313" key="2">
    <source>
        <dbReference type="Proteomes" id="UP000037020"/>
    </source>
</evidence>
<dbReference type="InterPro" id="IPR043129">
    <property type="entry name" value="ATPase_NBD"/>
</dbReference>
<evidence type="ECO:0000313" key="1">
    <source>
        <dbReference type="EMBL" id="KOG44367.1"/>
    </source>
</evidence>
<sequence>VYKRQAVVRAAGEAGERGGGFLGFLDFLDALADRVVLGVAALCAVLDPGCVVLGGETGRAGGAALAERVERRLARMSPLRTEVRATAVAGSAVLSGAVLTAMDAAHEELFSSGR</sequence>
<gene>
    <name evidence="1" type="ORF">ADK38_46270</name>
</gene>
<name>A0ABR5IRE4_9ACTN</name>
<feature type="non-terminal residue" evidence="1">
    <location>
        <position position="1"/>
    </location>
</feature>
<dbReference type="Proteomes" id="UP000037020">
    <property type="component" value="Unassembled WGS sequence"/>
</dbReference>